<evidence type="ECO:0000256" key="7">
    <source>
        <dbReference type="ARBA" id="ARBA00023128"/>
    </source>
</evidence>
<dbReference type="AlphaFoldDB" id="A0A4S4LKJ0"/>
<evidence type="ECO:0000313" key="11">
    <source>
        <dbReference type="EMBL" id="THH11908.1"/>
    </source>
</evidence>
<dbReference type="GO" id="GO:0005739">
    <property type="term" value="C:mitochondrion"/>
    <property type="evidence" value="ECO:0007669"/>
    <property type="project" value="UniProtKB-SubCell"/>
</dbReference>
<comment type="catalytic activity">
    <reaction evidence="1">
        <text>(S)-3-hydroxybutanoate + 2-oxoglutarate = (R)-2-hydroxyglutarate + acetoacetate</text>
        <dbReference type="Rhea" id="RHEA:23048"/>
        <dbReference type="ChEBI" id="CHEBI:11047"/>
        <dbReference type="ChEBI" id="CHEBI:13705"/>
        <dbReference type="ChEBI" id="CHEBI:15801"/>
        <dbReference type="ChEBI" id="CHEBI:16810"/>
        <dbReference type="EC" id="1.1.99.24"/>
    </reaction>
</comment>
<feature type="domain" description="Fe-containing alcohol dehydrogenase-like C-terminal" evidence="10">
    <location>
        <begin position="265"/>
        <end position="329"/>
    </location>
</feature>
<keyword evidence="12" id="KW-1185">Reference proteome</keyword>
<evidence type="ECO:0000256" key="2">
    <source>
        <dbReference type="ARBA" id="ARBA00004173"/>
    </source>
</evidence>
<gene>
    <name evidence="11" type="ORF">EW145_g309</name>
</gene>
<evidence type="ECO:0000256" key="1">
    <source>
        <dbReference type="ARBA" id="ARBA00000813"/>
    </source>
</evidence>
<keyword evidence="6" id="KW-0560">Oxidoreductase</keyword>
<comment type="catalytic activity">
    <reaction evidence="8">
        <text>4-hydroxybutanoate + 2-oxoglutarate = (R)-2-hydroxyglutarate + succinate semialdehyde</text>
        <dbReference type="Rhea" id="RHEA:24734"/>
        <dbReference type="ChEBI" id="CHEBI:15801"/>
        <dbReference type="ChEBI" id="CHEBI:16724"/>
        <dbReference type="ChEBI" id="CHEBI:16810"/>
        <dbReference type="ChEBI" id="CHEBI:57706"/>
        <dbReference type="EC" id="1.1.99.24"/>
    </reaction>
</comment>
<evidence type="ECO:0000259" key="9">
    <source>
        <dbReference type="Pfam" id="PF00465"/>
    </source>
</evidence>
<comment type="subcellular location">
    <subcellularLocation>
        <location evidence="2">Mitochondrion</location>
    </subcellularLocation>
</comment>
<dbReference type="Gene3D" id="3.40.50.1970">
    <property type="match status" value="1"/>
</dbReference>
<evidence type="ECO:0000313" key="12">
    <source>
        <dbReference type="Proteomes" id="UP000308199"/>
    </source>
</evidence>
<dbReference type="Proteomes" id="UP000308199">
    <property type="component" value="Unassembled WGS sequence"/>
</dbReference>
<keyword evidence="5" id="KW-0809">Transit peptide</keyword>
<dbReference type="InterPro" id="IPR001670">
    <property type="entry name" value="ADH_Fe/GldA"/>
</dbReference>
<dbReference type="FunFam" id="1.20.1090.10:FF:000003">
    <property type="entry name" value="Probable hydroxyacid-oxoacid transhydrogenase, mitochondrial"/>
    <property type="match status" value="1"/>
</dbReference>
<dbReference type="SUPFAM" id="SSF56796">
    <property type="entry name" value="Dehydroquinate synthase-like"/>
    <property type="match status" value="1"/>
</dbReference>
<dbReference type="CDD" id="cd08190">
    <property type="entry name" value="HOT"/>
    <property type="match status" value="1"/>
</dbReference>
<dbReference type="OrthoDB" id="339764at2759"/>
<dbReference type="PANTHER" id="PTHR11496">
    <property type="entry name" value="ALCOHOL DEHYDROGENASE"/>
    <property type="match status" value="1"/>
</dbReference>
<evidence type="ECO:0000256" key="4">
    <source>
        <dbReference type="ARBA" id="ARBA00013182"/>
    </source>
</evidence>
<evidence type="ECO:0000259" key="10">
    <source>
        <dbReference type="Pfam" id="PF25137"/>
    </source>
</evidence>
<dbReference type="GO" id="GO:0047988">
    <property type="term" value="F:hydroxyacid-oxoacid transhydrogenase activity"/>
    <property type="evidence" value="ECO:0007669"/>
    <property type="project" value="UniProtKB-EC"/>
</dbReference>
<keyword evidence="7" id="KW-0496">Mitochondrion</keyword>
<dbReference type="GO" id="GO:0004022">
    <property type="term" value="F:alcohol dehydrogenase (NAD+) activity"/>
    <property type="evidence" value="ECO:0007669"/>
    <property type="project" value="InterPro"/>
</dbReference>
<dbReference type="InterPro" id="IPR042157">
    <property type="entry name" value="HOT"/>
</dbReference>
<dbReference type="Pfam" id="PF00465">
    <property type="entry name" value="Fe-ADH"/>
    <property type="match status" value="1"/>
</dbReference>
<protein>
    <recommendedName>
        <fullName evidence="4">hydroxyacid-oxoacid transhydrogenase</fullName>
        <ecNumber evidence="4">1.1.99.24</ecNumber>
    </recommendedName>
</protein>
<dbReference type="GO" id="GO:0046872">
    <property type="term" value="F:metal ion binding"/>
    <property type="evidence" value="ECO:0007669"/>
    <property type="project" value="InterPro"/>
</dbReference>
<dbReference type="EMBL" id="SGPK01000006">
    <property type="protein sequence ID" value="THH11908.1"/>
    <property type="molecule type" value="Genomic_DNA"/>
</dbReference>
<name>A0A4S4LKJ0_9AGAM</name>
<dbReference type="EC" id="1.1.99.24" evidence="4"/>
<comment type="similarity">
    <text evidence="3">Belongs to the iron-containing alcohol dehydrogenase family. Hydroxyacid-oxoacid transhydrogenase subfamily.</text>
</comment>
<dbReference type="Pfam" id="PF25137">
    <property type="entry name" value="ADH_Fe_C"/>
    <property type="match status" value="1"/>
</dbReference>
<sequence length="472" mass="50619">MSSVARRSLIYRLINASQHTACPCHGCRSVSASHGGIVNQLRKLATPVDVVQKEYAFEVAASNLRFGDGVTSEVGMDLKNMSPRKVGVFTDPNVAKLLPMQTAIASLDSQPGLAFEVYDKVVAEPTEDSWRDAIAWARSHDISHFLAVGGGSVIDTAKAANLFTVYKDADLMDFINAPIGKGSETTGTAILDITSQSFKTGIASRALKPTLGIVDTRNTDSCPTAVHISAGLDVLFHSLESYTAIPYYERTPRPSNPINRPAYQGSNPVADIFSIWALRQTVKYLPRVAKDRGDKEAKHQMLLAAAFAGIGFGNAGVHLCHGMSYPISGLNKSGPKYKHPGYLTDHPIIPHGVSVALTGPSVFRFTAPSSLDRHREALAIFRDTTVDDASVSRIPDADVGAHLYDAIARFLDGLGVPRGLKAIGYTQADLPRLVKGTLPQRRVLDLAPGIGDVVGEDGQEALTGILEGAMEY</sequence>
<dbReference type="InterPro" id="IPR039697">
    <property type="entry name" value="Alcohol_dehydrogenase_Fe"/>
</dbReference>
<proteinExistence type="inferred from homology"/>
<dbReference type="PANTHER" id="PTHR11496:SF83">
    <property type="entry name" value="HYDROXYACID-OXOACID TRANSHYDROGENASE, MITOCHONDRIAL"/>
    <property type="match status" value="1"/>
</dbReference>
<feature type="domain" description="Alcohol dehydrogenase iron-type/glycerol dehydrogenase GldA" evidence="9">
    <location>
        <begin position="63"/>
        <end position="216"/>
    </location>
</feature>
<comment type="caution">
    <text evidence="11">The sequence shown here is derived from an EMBL/GenBank/DDBJ whole genome shotgun (WGS) entry which is preliminary data.</text>
</comment>
<evidence type="ECO:0000256" key="6">
    <source>
        <dbReference type="ARBA" id="ARBA00023002"/>
    </source>
</evidence>
<accession>A0A4S4LKJ0</accession>
<dbReference type="InterPro" id="IPR056798">
    <property type="entry name" value="ADH_Fe_C"/>
</dbReference>
<evidence type="ECO:0000256" key="3">
    <source>
        <dbReference type="ARBA" id="ARBA00010005"/>
    </source>
</evidence>
<evidence type="ECO:0000256" key="8">
    <source>
        <dbReference type="ARBA" id="ARBA00049496"/>
    </source>
</evidence>
<evidence type="ECO:0000256" key="5">
    <source>
        <dbReference type="ARBA" id="ARBA00022946"/>
    </source>
</evidence>
<dbReference type="Gene3D" id="1.20.1090.10">
    <property type="entry name" value="Dehydroquinate synthase-like - alpha domain"/>
    <property type="match status" value="1"/>
</dbReference>
<organism evidence="11 12">
    <name type="scientific">Phellinidium pouzarii</name>
    <dbReference type="NCBI Taxonomy" id="167371"/>
    <lineage>
        <taxon>Eukaryota</taxon>
        <taxon>Fungi</taxon>
        <taxon>Dikarya</taxon>
        <taxon>Basidiomycota</taxon>
        <taxon>Agaricomycotina</taxon>
        <taxon>Agaricomycetes</taxon>
        <taxon>Hymenochaetales</taxon>
        <taxon>Hymenochaetaceae</taxon>
        <taxon>Phellinidium</taxon>
    </lineage>
</organism>
<reference evidence="11 12" key="1">
    <citation type="submission" date="2019-02" db="EMBL/GenBank/DDBJ databases">
        <title>Genome sequencing of the rare red list fungi Phellinidium pouzarii.</title>
        <authorList>
            <person name="Buettner E."/>
            <person name="Kellner H."/>
        </authorList>
    </citation>
    <scope>NUCLEOTIDE SEQUENCE [LARGE SCALE GENOMIC DNA]</scope>
    <source>
        <strain evidence="11 12">DSM 108285</strain>
    </source>
</reference>